<evidence type="ECO:0000256" key="5">
    <source>
        <dbReference type="ARBA" id="ARBA00022781"/>
    </source>
</evidence>
<reference evidence="14 15" key="1">
    <citation type="journal article" date="2016" name="Nat. Commun.">
        <title>Thousands of microbial genomes shed light on interconnected biogeochemical processes in an aquifer system.</title>
        <authorList>
            <person name="Anantharaman K."/>
            <person name="Brown C.T."/>
            <person name="Hug L.A."/>
            <person name="Sharon I."/>
            <person name="Castelle C.J."/>
            <person name="Probst A.J."/>
            <person name="Thomas B.C."/>
            <person name="Singh A."/>
            <person name="Wilkins M.J."/>
            <person name="Karaoz U."/>
            <person name="Brodie E.L."/>
            <person name="Williams K.H."/>
            <person name="Hubbard S.S."/>
            <person name="Banfield J.F."/>
        </authorList>
    </citation>
    <scope>NUCLEOTIDE SEQUENCE [LARGE SCALE GENOMIC DNA]</scope>
</reference>
<proteinExistence type="inferred from homology"/>
<gene>
    <name evidence="12" type="primary">atpF</name>
    <name evidence="14" type="ORF">A2228_01240</name>
</gene>
<evidence type="ECO:0000256" key="4">
    <source>
        <dbReference type="ARBA" id="ARBA00022692"/>
    </source>
</evidence>
<keyword evidence="3 12" id="KW-0138">CF(0)</keyword>
<evidence type="ECO:0000256" key="3">
    <source>
        <dbReference type="ARBA" id="ARBA00022547"/>
    </source>
</evidence>
<dbReference type="GO" id="GO:0045259">
    <property type="term" value="C:proton-transporting ATP synthase complex"/>
    <property type="evidence" value="ECO:0007669"/>
    <property type="project" value="UniProtKB-KW"/>
</dbReference>
<accession>A0A1F5F661</accession>
<dbReference type="InterPro" id="IPR002146">
    <property type="entry name" value="ATP_synth_b/b'su_bac/chlpt"/>
</dbReference>
<comment type="subcellular location">
    <subcellularLocation>
        <location evidence="12">Cell membrane</location>
        <topology evidence="12">Single-pass membrane protein</topology>
    </subcellularLocation>
    <subcellularLocation>
        <location evidence="11">Endomembrane system</location>
        <topology evidence="11">Single-pass membrane protein</topology>
    </subcellularLocation>
</comment>
<keyword evidence="9 12" id="KW-0066">ATP synthesis</keyword>
<name>A0A1F5F661_9BACT</name>
<comment type="function">
    <text evidence="12">Component of the F(0) channel, it forms part of the peripheral stalk, linking F(1) to F(0).</text>
</comment>
<dbReference type="InterPro" id="IPR050059">
    <property type="entry name" value="ATP_synthase_B_chain"/>
</dbReference>
<keyword evidence="2 12" id="KW-0813">Transport</keyword>
<evidence type="ECO:0000256" key="11">
    <source>
        <dbReference type="ARBA" id="ARBA00037847"/>
    </source>
</evidence>
<dbReference type="CDD" id="cd06503">
    <property type="entry name" value="ATP-synt_Fo_b"/>
    <property type="match status" value="1"/>
</dbReference>
<feature type="transmembrane region" description="Helical" evidence="12">
    <location>
        <begin position="6"/>
        <end position="27"/>
    </location>
</feature>
<evidence type="ECO:0000256" key="13">
    <source>
        <dbReference type="RuleBase" id="RU003848"/>
    </source>
</evidence>
<evidence type="ECO:0000256" key="6">
    <source>
        <dbReference type="ARBA" id="ARBA00022989"/>
    </source>
</evidence>
<evidence type="ECO:0000256" key="8">
    <source>
        <dbReference type="ARBA" id="ARBA00023136"/>
    </source>
</evidence>
<evidence type="ECO:0000256" key="9">
    <source>
        <dbReference type="ARBA" id="ARBA00023310"/>
    </source>
</evidence>
<comment type="function">
    <text evidence="10 12">F(1)F(0) ATP synthase produces ATP from ADP in the presence of a proton or sodium gradient. F-type ATPases consist of two structural domains, F(1) containing the extramembraneous catalytic core and F(0) containing the membrane proton channel, linked together by a central stalk and a peripheral stalk. During catalysis, ATP synthesis in the catalytic domain of F(1) is coupled via a rotary mechanism of the central stalk subunits to proton translocation.</text>
</comment>
<dbReference type="Proteomes" id="UP000176191">
    <property type="component" value="Unassembled WGS sequence"/>
</dbReference>
<comment type="similarity">
    <text evidence="1 12 13">Belongs to the ATPase B chain family.</text>
</comment>
<evidence type="ECO:0000256" key="10">
    <source>
        <dbReference type="ARBA" id="ARBA00025198"/>
    </source>
</evidence>
<dbReference type="GO" id="GO:0046961">
    <property type="term" value="F:proton-transporting ATPase activity, rotational mechanism"/>
    <property type="evidence" value="ECO:0007669"/>
    <property type="project" value="TreeGrafter"/>
</dbReference>
<evidence type="ECO:0000313" key="15">
    <source>
        <dbReference type="Proteomes" id="UP000176191"/>
    </source>
</evidence>
<keyword evidence="4 12" id="KW-0812">Transmembrane</keyword>
<keyword evidence="12" id="KW-1003">Cell membrane</keyword>
<dbReference type="EMBL" id="MFAK01000015">
    <property type="protein sequence ID" value="OGD75100.1"/>
    <property type="molecule type" value="Genomic_DNA"/>
</dbReference>
<evidence type="ECO:0000256" key="7">
    <source>
        <dbReference type="ARBA" id="ARBA00023065"/>
    </source>
</evidence>
<comment type="subunit">
    <text evidence="12">F-type ATPases have 2 components, F(1) - the catalytic core - and F(0) - the membrane proton channel. F(1) has five subunits: alpha(3), beta(3), gamma(1), delta(1), epsilon(1). F(0) has three main subunits: a(1), b(2) and c(10-14). The alpha and beta chains form an alternating ring which encloses part of the gamma chain. F(1) is attached to F(0) by a central stalk formed by the gamma and epsilon chains, while a peripheral stalk is formed by the delta and b chains.</text>
</comment>
<keyword evidence="8 12" id="KW-0472">Membrane</keyword>
<keyword evidence="5 12" id="KW-0375">Hydrogen ion transport</keyword>
<keyword evidence="6 12" id="KW-1133">Transmembrane helix</keyword>
<organism evidence="14 15">
    <name type="scientific">Candidatus Collierbacteria bacterium RIFOXYA2_FULL_46_10</name>
    <dbReference type="NCBI Taxonomy" id="1817726"/>
    <lineage>
        <taxon>Bacteria</taxon>
        <taxon>Candidatus Collieribacteriota</taxon>
    </lineage>
</organism>
<dbReference type="PANTHER" id="PTHR33445:SF2">
    <property type="entry name" value="ATP SYNTHASE SUBUNIT B', CHLOROPLASTIC"/>
    <property type="match status" value="1"/>
</dbReference>
<dbReference type="GO" id="GO:0012505">
    <property type="term" value="C:endomembrane system"/>
    <property type="evidence" value="ECO:0007669"/>
    <property type="project" value="UniProtKB-SubCell"/>
</dbReference>
<sequence>MEINIWQVLFQVINFGVILFVLNKILYKPVLKLLDDRAKKINEGQAMAEKNLKEAAELDKVRKTELAKVRKEASAIISKAEEEAAGKAHALLAESRQKAKEEAAKIVASGTKELENSRKSLDKEAAQLGLAMVTKALEKTLSAKEVDGITSGLLKAMK</sequence>
<evidence type="ECO:0000256" key="12">
    <source>
        <dbReference type="HAMAP-Rule" id="MF_01398"/>
    </source>
</evidence>
<dbReference type="PANTHER" id="PTHR33445">
    <property type="entry name" value="ATP SYNTHASE SUBUNIT B', CHLOROPLASTIC"/>
    <property type="match status" value="1"/>
</dbReference>
<keyword evidence="7 12" id="KW-0406">Ion transport</keyword>
<dbReference type="GO" id="GO:0005886">
    <property type="term" value="C:plasma membrane"/>
    <property type="evidence" value="ECO:0007669"/>
    <property type="project" value="UniProtKB-SubCell"/>
</dbReference>
<dbReference type="GO" id="GO:0046933">
    <property type="term" value="F:proton-transporting ATP synthase activity, rotational mechanism"/>
    <property type="evidence" value="ECO:0007669"/>
    <property type="project" value="UniProtKB-UniRule"/>
</dbReference>
<evidence type="ECO:0000256" key="2">
    <source>
        <dbReference type="ARBA" id="ARBA00022448"/>
    </source>
</evidence>
<evidence type="ECO:0000313" key="14">
    <source>
        <dbReference type="EMBL" id="OGD75100.1"/>
    </source>
</evidence>
<evidence type="ECO:0000256" key="1">
    <source>
        <dbReference type="ARBA" id="ARBA00005513"/>
    </source>
</evidence>
<comment type="caution">
    <text evidence="14">The sequence shown here is derived from an EMBL/GenBank/DDBJ whole genome shotgun (WGS) entry which is preliminary data.</text>
</comment>
<protein>
    <recommendedName>
        <fullName evidence="12">ATP synthase subunit b</fullName>
    </recommendedName>
    <alternativeName>
        <fullName evidence="12">ATP synthase F(0) sector subunit b</fullName>
    </alternativeName>
    <alternativeName>
        <fullName evidence="12">ATPase subunit I</fullName>
    </alternativeName>
    <alternativeName>
        <fullName evidence="12">F-type ATPase subunit b</fullName>
        <shortName evidence="12">F-ATPase subunit b</shortName>
    </alternativeName>
</protein>
<dbReference type="AlphaFoldDB" id="A0A1F5F661"/>
<dbReference type="HAMAP" id="MF_01398">
    <property type="entry name" value="ATP_synth_b_bprime"/>
    <property type="match status" value="1"/>
</dbReference>
<dbReference type="Pfam" id="PF00430">
    <property type="entry name" value="ATP-synt_B"/>
    <property type="match status" value="1"/>
</dbReference>